<accession>A0A327SF28</accession>
<dbReference type="Pfam" id="PF17293">
    <property type="entry name" value="Arm-DNA-bind_5"/>
    <property type="match status" value="1"/>
</dbReference>
<protein>
    <submittedName>
        <fullName evidence="2">Integrase-like protein</fullName>
    </submittedName>
</protein>
<dbReference type="EMBL" id="QLLQ01000001">
    <property type="protein sequence ID" value="RAJ27689.1"/>
    <property type="molecule type" value="Genomic_DNA"/>
</dbReference>
<organism evidence="2 3">
    <name type="scientific">Gelidibacter algens</name>
    <dbReference type="NCBI Taxonomy" id="49280"/>
    <lineage>
        <taxon>Bacteria</taxon>
        <taxon>Pseudomonadati</taxon>
        <taxon>Bacteroidota</taxon>
        <taxon>Flavobacteriia</taxon>
        <taxon>Flavobacteriales</taxon>
        <taxon>Flavobacteriaceae</taxon>
        <taxon>Gelidibacter</taxon>
    </lineage>
</organism>
<dbReference type="AlphaFoldDB" id="A0A327SF28"/>
<evidence type="ECO:0000313" key="2">
    <source>
        <dbReference type="EMBL" id="RAJ27689.1"/>
    </source>
</evidence>
<dbReference type="InterPro" id="IPR035386">
    <property type="entry name" value="Arm-DNA-bind_5"/>
</dbReference>
<reference evidence="2 3" key="1">
    <citation type="submission" date="2018-06" db="EMBL/GenBank/DDBJ databases">
        <title>Genomic Encyclopedia of Archaeal and Bacterial Type Strains, Phase II (KMG-II): from individual species to whole genera.</title>
        <authorList>
            <person name="Goeker M."/>
        </authorList>
    </citation>
    <scope>NUCLEOTIDE SEQUENCE [LARGE SCALE GENOMIC DNA]</scope>
    <source>
        <strain evidence="2 3">DSM 12408</strain>
    </source>
</reference>
<evidence type="ECO:0000259" key="1">
    <source>
        <dbReference type="Pfam" id="PF17293"/>
    </source>
</evidence>
<dbReference type="Proteomes" id="UP000248987">
    <property type="component" value="Unassembled WGS sequence"/>
</dbReference>
<gene>
    <name evidence="2" type="ORF">LX77_00263</name>
</gene>
<name>A0A327SF28_9FLAO</name>
<dbReference type="RefSeq" id="WP_245905241.1">
    <property type="nucleotide sequence ID" value="NZ_LZRN01000010.1"/>
</dbReference>
<feature type="domain" description="Arm DNA-binding" evidence="1">
    <location>
        <begin position="11"/>
        <end position="59"/>
    </location>
</feature>
<proteinExistence type="predicted"/>
<comment type="caution">
    <text evidence="2">The sequence shown here is derived from an EMBL/GenBank/DDBJ whole genome shotgun (WGS) entry which is preliminary data.</text>
</comment>
<keyword evidence="3" id="KW-1185">Reference proteome</keyword>
<sequence>MASIQTVLRNKPNGRMLYPIAIRITKDRKTSYIFTGQYIDKMEWNQQKGLVRKSHPDAIS</sequence>
<evidence type="ECO:0000313" key="3">
    <source>
        <dbReference type="Proteomes" id="UP000248987"/>
    </source>
</evidence>